<feature type="domain" description="Poly(A) RNA polymerase mitochondrial-like central palm" evidence="10">
    <location>
        <begin position="42"/>
        <end position="176"/>
    </location>
</feature>
<dbReference type="Gene3D" id="3.30.460.10">
    <property type="entry name" value="Beta Polymerase, domain 2"/>
    <property type="match status" value="1"/>
</dbReference>
<protein>
    <recommendedName>
        <fullName evidence="13">PAP-associated domain-containing protein</fullName>
    </recommendedName>
</protein>
<evidence type="ECO:0000256" key="6">
    <source>
        <dbReference type="ARBA" id="ARBA00022723"/>
    </source>
</evidence>
<evidence type="ECO:0000256" key="2">
    <source>
        <dbReference type="ARBA" id="ARBA00001946"/>
    </source>
</evidence>
<evidence type="ECO:0000313" key="12">
    <source>
        <dbReference type="Proteomes" id="UP001642484"/>
    </source>
</evidence>
<comment type="subcellular location">
    <subcellularLocation>
        <location evidence="3">Cytoplasm</location>
    </subcellularLocation>
</comment>
<name>A0ABP0K8A5_9DINO</name>
<dbReference type="InterPro" id="IPR002058">
    <property type="entry name" value="PAP_assoc"/>
</dbReference>
<keyword evidence="12" id="KW-1185">Reference proteome</keyword>
<dbReference type="Proteomes" id="UP001642484">
    <property type="component" value="Unassembled WGS sequence"/>
</dbReference>
<evidence type="ECO:0000256" key="8">
    <source>
        <dbReference type="SAM" id="MobiDB-lite"/>
    </source>
</evidence>
<evidence type="ECO:0000259" key="10">
    <source>
        <dbReference type="Pfam" id="PF22600"/>
    </source>
</evidence>
<evidence type="ECO:0000259" key="9">
    <source>
        <dbReference type="Pfam" id="PF03828"/>
    </source>
</evidence>
<dbReference type="PANTHER" id="PTHR12271">
    <property type="entry name" value="POLY A POLYMERASE CID PAP -RELATED"/>
    <property type="match status" value="1"/>
</dbReference>
<keyword evidence="4" id="KW-0963">Cytoplasm</keyword>
<evidence type="ECO:0000256" key="5">
    <source>
        <dbReference type="ARBA" id="ARBA00022679"/>
    </source>
</evidence>
<feature type="domain" description="PAP-associated" evidence="9">
    <location>
        <begin position="259"/>
        <end position="316"/>
    </location>
</feature>
<dbReference type="InterPro" id="IPR043519">
    <property type="entry name" value="NT_sf"/>
</dbReference>
<evidence type="ECO:0000313" key="11">
    <source>
        <dbReference type="EMBL" id="CAK9022342.1"/>
    </source>
</evidence>
<dbReference type="Pfam" id="PF22600">
    <property type="entry name" value="MTPAP-like_central"/>
    <property type="match status" value="1"/>
</dbReference>
<dbReference type="PANTHER" id="PTHR12271:SF40">
    <property type="entry name" value="POLY(A) RNA POLYMERASE GLD2"/>
    <property type="match status" value="1"/>
</dbReference>
<sequence length="407" mass="45845">MSIRCGTSFVCIWNTFCDEPEQRPEGPRPLRSAIEVNRLELVLRDMLRRNEITKEERKVIQLCIQKLKELVRQLGEFWELHAIGSAATGFSATSGDLDVTCFHSSVGMQDSVLATRELKMKLMPLVRMEPSVELIEESWNQQIPSLKLRFAGCLNVDLSCHNVDGLQNTLFLKAYSNMSPLVKQLVVCIKLWAKGSQLCGALSHHLSSYAFSLMVIFFLQVHPNWRLPVLPTMGFGPDWVLDDVKTTKWTPPVNFVNCLSQMICDFFSFYAVDYAWAEEVMSVRLGRRAFAREPSFRALAGVTARRLHIEDPFLIDRNLNCTLGYEQEALLKVQFFSTYTALQNGQIPSVFLSAQTKGPGKSAPRPPPPPLHEPGALRNEPGAQNMIFLTPEGPQATEVPKPSFLKS</sequence>
<feature type="region of interest" description="Disordered" evidence="8">
    <location>
        <begin position="353"/>
        <end position="407"/>
    </location>
</feature>
<organism evidence="11 12">
    <name type="scientific">Durusdinium trenchii</name>
    <dbReference type="NCBI Taxonomy" id="1381693"/>
    <lineage>
        <taxon>Eukaryota</taxon>
        <taxon>Sar</taxon>
        <taxon>Alveolata</taxon>
        <taxon>Dinophyceae</taxon>
        <taxon>Suessiales</taxon>
        <taxon>Symbiodiniaceae</taxon>
        <taxon>Durusdinium</taxon>
    </lineage>
</organism>
<dbReference type="SUPFAM" id="SSF81301">
    <property type="entry name" value="Nucleotidyltransferase"/>
    <property type="match status" value="1"/>
</dbReference>
<gene>
    <name evidence="11" type="ORF">CCMP2556_LOCUS14792</name>
</gene>
<dbReference type="EMBL" id="CAXAMN010007668">
    <property type="protein sequence ID" value="CAK9022342.1"/>
    <property type="molecule type" value="Genomic_DNA"/>
</dbReference>
<dbReference type="SUPFAM" id="SSF81631">
    <property type="entry name" value="PAP/OAS1 substrate-binding domain"/>
    <property type="match status" value="1"/>
</dbReference>
<evidence type="ECO:0000256" key="7">
    <source>
        <dbReference type="ARBA" id="ARBA00022842"/>
    </source>
</evidence>
<evidence type="ECO:0000256" key="1">
    <source>
        <dbReference type="ARBA" id="ARBA00001936"/>
    </source>
</evidence>
<evidence type="ECO:0008006" key="13">
    <source>
        <dbReference type="Google" id="ProtNLM"/>
    </source>
</evidence>
<keyword evidence="5" id="KW-0808">Transferase</keyword>
<dbReference type="Gene3D" id="1.10.1410.10">
    <property type="match status" value="1"/>
</dbReference>
<accession>A0ABP0K8A5</accession>
<comment type="cofactor">
    <cofactor evidence="1">
        <name>Mn(2+)</name>
        <dbReference type="ChEBI" id="CHEBI:29035"/>
    </cofactor>
</comment>
<dbReference type="Pfam" id="PF03828">
    <property type="entry name" value="PAP_assoc"/>
    <property type="match status" value="1"/>
</dbReference>
<keyword evidence="7" id="KW-0460">Magnesium</keyword>
<reference evidence="11 12" key="1">
    <citation type="submission" date="2024-02" db="EMBL/GenBank/DDBJ databases">
        <authorList>
            <person name="Chen Y."/>
            <person name="Shah S."/>
            <person name="Dougan E. K."/>
            <person name="Thang M."/>
            <person name="Chan C."/>
        </authorList>
    </citation>
    <scope>NUCLEOTIDE SEQUENCE [LARGE SCALE GENOMIC DNA]</scope>
</reference>
<evidence type="ECO:0000256" key="3">
    <source>
        <dbReference type="ARBA" id="ARBA00004496"/>
    </source>
</evidence>
<dbReference type="InterPro" id="IPR054708">
    <property type="entry name" value="MTPAP-like_central"/>
</dbReference>
<comment type="caution">
    <text evidence="11">The sequence shown here is derived from an EMBL/GenBank/DDBJ whole genome shotgun (WGS) entry which is preliminary data.</text>
</comment>
<keyword evidence="6" id="KW-0479">Metal-binding</keyword>
<evidence type="ECO:0000256" key="4">
    <source>
        <dbReference type="ARBA" id="ARBA00022490"/>
    </source>
</evidence>
<proteinExistence type="predicted"/>
<comment type="cofactor">
    <cofactor evidence="2">
        <name>Mg(2+)</name>
        <dbReference type="ChEBI" id="CHEBI:18420"/>
    </cofactor>
</comment>